<proteinExistence type="predicted"/>
<dbReference type="AlphaFoldDB" id="A0A3A8B951"/>
<dbReference type="RefSeq" id="WP_121165344.1">
    <property type="nucleotide sequence ID" value="NZ_RAPE01000002.1"/>
</dbReference>
<keyword evidence="2" id="KW-1185">Reference proteome</keyword>
<reference evidence="1 2" key="1">
    <citation type="submission" date="2018-09" db="EMBL/GenBank/DDBJ databases">
        <title>Roseovarius spongiae sp. nov., isolated from a marine sponge.</title>
        <authorList>
            <person name="Zhuang L."/>
            <person name="Luo L."/>
        </authorList>
    </citation>
    <scope>NUCLEOTIDE SEQUENCE [LARGE SCALE GENOMIC DNA]</scope>
    <source>
        <strain evidence="1 2">HN-E21</strain>
    </source>
</reference>
<dbReference type="PROSITE" id="PS51257">
    <property type="entry name" value="PROKAR_LIPOPROTEIN"/>
    <property type="match status" value="1"/>
</dbReference>
<evidence type="ECO:0000313" key="2">
    <source>
        <dbReference type="Proteomes" id="UP000281128"/>
    </source>
</evidence>
<name>A0A3A8B951_9RHOB</name>
<evidence type="ECO:0000313" key="1">
    <source>
        <dbReference type="EMBL" id="RKF14655.1"/>
    </source>
</evidence>
<accession>A0A3A8B951</accession>
<protein>
    <recommendedName>
        <fullName evidence="3">Lipoprotein</fullName>
    </recommendedName>
</protein>
<evidence type="ECO:0008006" key="3">
    <source>
        <dbReference type="Google" id="ProtNLM"/>
    </source>
</evidence>
<dbReference type="OrthoDB" id="7864349at2"/>
<dbReference type="Proteomes" id="UP000281128">
    <property type="component" value="Unassembled WGS sequence"/>
</dbReference>
<organism evidence="1 2">
    <name type="scientific">Roseovarius spongiae</name>
    <dbReference type="NCBI Taxonomy" id="2320272"/>
    <lineage>
        <taxon>Bacteria</taxon>
        <taxon>Pseudomonadati</taxon>
        <taxon>Pseudomonadota</taxon>
        <taxon>Alphaproteobacteria</taxon>
        <taxon>Rhodobacterales</taxon>
        <taxon>Roseobacteraceae</taxon>
        <taxon>Roseovarius</taxon>
    </lineage>
</organism>
<sequence>MIRVVLLILVMVLAGCDAPSPEFRGIAPHRVEIGLSRFDVRVSGARAEAIRVNGEWAPRLAATAPGGVAAIERVSRCKVRRLRGDQAMMTADLDCGGAPRPLPPERPKYLDCGSVDLDEGSAEFICDPVY</sequence>
<comment type="caution">
    <text evidence="1">The sequence shown here is derived from an EMBL/GenBank/DDBJ whole genome shotgun (WGS) entry which is preliminary data.</text>
</comment>
<gene>
    <name evidence="1" type="ORF">D6850_07160</name>
</gene>
<dbReference type="EMBL" id="RAPE01000002">
    <property type="protein sequence ID" value="RKF14655.1"/>
    <property type="molecule type" value="Genomic_DNA"/>
</dbReference>